<keyword evidence="2" id="KW-1185">Reference proteome</keyword>
<accession>A0ABP7MHK3</accession>
<dbReference type="InterPro" id="IPR029058">
    <property type="entry name" value="AB_hydrolase_fold"/>
</dbReference>
<name>A0ABP7MHK3_9GAMM</name>
<gene>
    <name evidence="1" type="ORF">GCM10022229_16210</name>
</gene>
<dbReference type="EMBL" id="BAAAZU010000006">
    <property type="protein sequence ID" value="GAA3923126.1"/>
    <property type="molecule type" value="Genomic_DNA"/>
</dbReference>
<evidence type="ECO:0000313" key="1">
    <source>
        <dbReference type="EMBL" id="GAA3923126.1"/>
    </source>
</evidence>
<proteinExistence type="predicted"/>
<protein>
    <submittedName>
        <fullName evidence="1">Uncharacterized protein</fullName>
    </submittedName>
</protein>
<reference evidence="2" key="1">
    <citation type="journal article" date="2019" name="Int. J. Syst. Evol. Microbiol.">
        <title>The Global Catalogue of Microorganisms (GCM) 10K type strain sequencing project: providing services to taxonomists for standard genome sequencing and annotation.</title>
        <authorList>
            <consortium name="The Broad Institute Genomics Platform"/>
            <consortium name="The Broad Institute Genome Sequencing Center for Infectious Disease"/>
            <person name="Wu L."/>
            <person name="Ma J."/>
        </authorList>
    </citation>
    <scope>NUCLEOTIDE SEQUENCE [LARGE SCALE GENOMIC DNA]</scope>
    <source>
        <strain evidence="2">JCM 16916</strain>
    </source>
</reference>
<sequence>MTGSRDRVASIHSDMPQPFYFGNPDRPLLGLRHAPATTARAAILLCAPLLQDGICCQRALWSLAESLAAAGVETLRFDWHGSGDSPGDSRDLRAEGLVDDVAAAAAFLAASVPGRARWLALREAALPLLAHAGRAGVPVDVVLWDPVLDGRALVARWRRQHGQQLHAAGRFLSKDVDCGGDELLGFVLDPALSAGLAGCDGTRVVLPAGSRLAVARWPHSPLDEAFVARQRAAGVEVETIALDAADAPDWDDPGQFELQWFPRRAVNRLAARLAAAA</sequence>
<dbReference type="Proteomes" id="UP001501727">
    <property type="component" value="Unassembled WGS sequence"/>
</dbReference>
<evidence type="ECO:0000313" key="2">
    <source>
        <dbReference type="Proteomes" id="UP001501727"/>
    </source>
</evidence>
<comment type="caution">
    <text evidence="1">The sequence shown here is derived from an EMBL/GenBank/DDBJ whole genome shotgun (WGS) entry which is preliminary data.</text>
</comment>
<organism evidence="1 2">
    <name type="scientific">Luteimonas lutimaris</name>
    <dbReference type="NCBI Taxonomy" id="698645"/>
    <lineage>
        <taxon>Bacteria</taxon>
        <taxon>Pseudomonadati</taxon>
        <taxon>Pseudomonadota</taxon>
        <taxon>Gammaproteobacteria</taxon>
        <taxon>Lysobacterales</taxon>
        <taxon>Lysobacteraceae</taxon>
        <taxon>Luteimonas</taxon>
    </lineage>
</organism>
<dbReference type="SUPFAM" id="SSF53474">
    <property type="entry name" value="alpha/beta-Hydrolases"/>
    <property type="match status" value="1"/>
</dbReference>
<dbReference type="Gene3D" id="3.40.50.1820">
    <property type="entry name" value="alpha/beta hydrolase"/>
    <property type="match status" value="1"/>
</dbReference>